<gene>
    <name evidence="1" type="ORF">PN925_001108</name>
</gene>
<sequence>MLQIRLHGAPCNVQLDNGKVMSGRKAADHLAKTIKATGNSPINFVSCYGAAGGAISNAQMLANKTGCPVKGYTKKISSVQADNNSHAGKSRVFHPQSPLKAKICGITNQTAGSLIQPGIHAYNFLRTHLHP</sequence>
<protein>
    <submittedName>
        <fullName evidence="1">Effector protein</fullName>
    </submittedName>
</protein>
<name>A0AAI9HQA1_MORMO</name>
<evidence type="ECO:0000313" key="1">
    <source>
        <dbReference type="EMBL" id="EMO9455765.1"/>
    </source>
</evidence>
<dbReference type="RefSeq" id="WP_368899102.1">
    <property type="nucleotide sequence ID" value="NZ_CAXOOS010000004.1"/>
</dbReference>
<comment type="caution">
    <text evidence="1">The sequence shown here is derived from an EMBL/GenBank/DDBJ whole genome shotgun (WGS) entry which is preliminary data.</text>
</comment>
<accession>A0AAI9HQA1</accession>
<organism evidence="1">
    <name type="scientific">Morganella morganii</name>
    <name type="common">Proteus morganii</name>
    <dbReference type="NCBI Taxonomy" id="582"/>
    <lineage>
        <taxon>Bacteria</taxon>
        <taxon>Pseudomonadati</taxon>
        <taxon>Pseudomonadota</taxon>
        <taxon>Gammaproteobacteria</taxon>
        <taxon>Enterobacterales</taxon>
        <taxon>Morganellaceae</taxon>
        <taxon>Morganella</taxon>
    </lineage>
</organism>
<reference evidence="1" key="1">
    <citation type="submission" date="2024-02" db="EMBL/GenBank/DDBJ databases">
        <authorList>
            <consortium name="Clinical and Environmental Microbiology Branch: Whole genome sequencing antimicrobial resistance pathogens in the healthcare setting"/>
        </authorList>
    </citation>
    <scope>NUCLEOTIDE SEQUENCE</scope>
    <source>
        <strain evidence="1">2023KU-00017</strain>
    </source>
</reference>
<proteinExistence type="predicted"/>
<dbReference type="AlphaFoldDB" id="A0AAI9HQA1"/>
<dbReference type="EMBL" id="ABKJEP030000008">
    <property type="protein sequence ID" value="EMO9455765.1"/>
    <property type="molecule type" value="Genomic_DNA"/>
</dbReference>